<keyword evidence="1" id="KW-0732">Signal</keyword>
<name>A0AAU7CD55_9BACT</name>
<dbReference type="PANTHER" id="PTHR37833:SF1">
    <property type="entry name" value="SIGNAL PEPTIDE PROTEIN"/>
    <property type="match status" value="1"/>
</dbReference>
<accession>A0AAU7CD55</accession>
<protein>
    <submittedName>
        <fullName evidence="2">DUF1573 domain-containing protein</fullName>
    </submittedName>
</protein>
<dbReference type="Gene3D" id="2.60.40.10">
    <property type="entry name" value="Immunoglobulins"/>
    <property type="match status" value="2"/>
</dbReference>
<reference evidence="2" key="1">
    <citation type="submission" date="2024-05" db="EMBL/GenBank/DDBJ databases">
        <title>Planctomycetes of the genus Singulisphaera possess chitinolytic capabilities.</title>
        <authorList>
            <person name="Ivanova A."/>
        </authorList>
    </citation>
    <scope>NUCLEOTIDE SEQUENCE</scope>
    <source>
        <strain evidence="2">Ch08T</strain>
    </source>
</reference>
<proteinExistence type="predicted"/>
<feature type="chain" id="PRO_5043716881" evidence="1">
    <location>
        <begin position="22"/>
        <end position="330"/>
    </location>
</feature>
<feature type="signal peptide" evidence="1">
    <location>
        <begin position="1"/>
        <end position="21"/>
    </location>
</feature>
<evidence type="ECO:0000313" key="2">
    <source>
        <dbReference type="EMBL" id="XBH02641.1"/>
    </source>
</evidence>
<dbReference type="InterPro" id="IPR011467">
    <property type="entry name" value="DUF1573"/>
</dbReference>
<evidence type="ECO:0000256" key="1">
    <source>
        <dbReference type="SAM" id="SignalP"/>
    </source>
</evidence>
<organism evidence="2">
    <name type="scientific">Singulisphaera sp. Ch08</name>
    <dbReference type="NCBI Taxonomy" id="3120278"/>
    <lineage>
        <taxon>Bacteria</taxon>
        <taxon>Pseudomonadati</taxon>
        <taxon>Planctomycetota</taxon>
        <taxon>Planctomycetia</taxon>
        <taxon>Isosphaerales</taxon>
        <taxon>Isosphaeraceae</taxon>
        <taxon>Singulisphaera</taxon>
    </lineage>
</organism>
<dbReference type="AlphaFoldDB" id="A0AAU7CD55"/>
<dbReference type="RefSeq" id="WP_406695382.1">
    <property type="nucleotide sequence ID" value="NZ_CP155447.1"/>
</dbReference>
<dbReference type="InterPro" id="IPR013783">
    <property type="entry name" value="Ig-like_fold"/>
</dbReference>
<dbReference type="PANTHER" id="PTHR37833">
    <property type="entry name" value="LIPOPROTEIN-RELATED"/>
    <property type="match status" value="1"/>
</dbReference>
<dbReference type="EMBL" id="CP155447">
    <property type="protein sequence ID" value="XBH02641.1"/>
    <property type="molecule type" value="Genomic_DNA"/>
</dbReference>
<dbReference type="Pfam" id="PF07610">
    <property type="entry name" value="DUF1573"/>
    <property type="match status" value="1"/>
</dbReference>
<gene>
    <name evidence="2" type="ORF">V5E97_30595</name>
</gene>
<sequence length="330" mass="35691">MRRVPILMAAWALLAAHTVVAQSWVDTAFPERAFDFGTVARGSKIHHTFRLINRTGSEIHIADWRTKCGCTEVKVGARVIPTGTQTSIEAVIDTTKFVGHKASGLTLIIDQPNFVEVDLNLSCFIRGDITLMPGQVDFGTVQRSATPKINLLLSYAGGMPNWQVTKMKTQSNHIKAELKPTGSTIDGQQQFSLTASLYPTVPNGYFKDEILLETNDPSGATIPVSVTANVQTAVVVSPSIINLGRMKPGTTVTKKVLVRSAQPFKLTTLKGNKVELSGTPDPEGARPLHTVDITFKAPDQAGPYNAVFEIATDLKDEPPATLRTFATIAP</sequence>